<dbReference type="RefSeq" id="WP_143096470.1">
    <property type="nucleotide sequence ID" value="NZ_FONH01000003.1"/>
</dbReference>
<dbReference type="EMBL" id="FONH01000003">
    <property type="protein sequence ID" value="SFE57626.1"/>
    <property type="molecule type" value="Genomic_DNA"/>
</dbReference>
<dbReference type="STRING" id="500610.SAMN02799615_01211"/>
<name>A0A1I2BNA3_9GAMM</name>
<dbReference type="Proteomes" id="UP000199477">
    <property type="component" value="Unassembled WGS sequence"/>
</dbReference>
<evidence type="ECO:0008006" key="3">
    <source>
        <dbReference type="Google" id="ProtNLM"/>
    </source>
</evidence>
<keyword evidence="2" id="KW-1185">Reference proteome</keyword>
<reference evidence="2" key="1">
    <citation type="submission" date="2016-10" db="EMBL/GenBank/DDBJ databases">
        <authorList>
            <person name="Varghese N."/>
            <person name="Submissions S."/>
        </authorList>
    </citation>
    <scope>NUCLEOTIDE SEQUENCE [LARGE SCALE GENOMIC DNA]</scope>
    <source>
        <strain evidence="2">UNC178MFTsu3.1</strain>
    </source>
</reference>
<organism evidence="1 2">
    <name type="scientific">Dyella marensis</name>
    <dbReference type="NCBI Taxonomy" id="500610"/>
    <lineage>
        <taxon>Bacteria</taxon>
        <taxon>Pseudomonadati</taxon>
        <taxon>Pseudomonadota</taxon>
        <taxon>Gammaproteobacteria</taxon>
        <taxon>Lysobacterales</taxon>
        <taxon>Rhodanobacteraceae</taxon>
        <taxon>Dyella</taxon>
    </lineage>
</organism>
<dbReference type="AlphaFoldDB" id="A0A1I2BNA3"/>
<evidence type="ECO:0000313" key="2">
    <source>
        <dbReference type="Proteomes" id="UP000199477"/>
    </source>
</evidence>
<evidence type="ECO:0000313" key="1">
    <source>
        <dbReference type="EMBL" id="SFE57626.1"/>
    </source>
</evidence>
<sequence>MDIPSPMYETVASLARSMFQANESGQAAAYWHSYNTLLAYCEEQEAQGVRHPFPWETLADFTHDDLAAVPLYLRALKHAERADTYRASILLELARRYLGCGRRADAWSCASQANTHAASLDDLDLKRDISRLMLALSA</sequence>
<gene>
    <name evidence="1" type="ORF">SAMN02799615_01211</name>
</gene>
<protein>
    <recommendedName>
        <fullName evidence="3">Tetratricopeptide repeat-containing protein</fullName>
    </recommendedName>
</protein>
<accession>A0A1I2BNA3</accession>
<proteinExistence type="predicted"/>